<proteinExistence type="inferred from homology"/>
<feature type="signal peptide" evidence="2">
    <location>
        <begin position="1"/>
        <end position="22"/>
    </location>
</feature>
<gene>
    <name evidence="3" type="ORF">DPMN_082881</name>
</gene>
<keyword evidence="4" id="KW-1185">Reference proteome</keyword>
<feature type="chain" id="PRO_5039535571" description="Glucose-methanol-choline oxidoreductase N-terminal domain-containing protein" evidence="2">
    <location>
        <begin position="23"/>
        <end position="105"/>
    </location>
</feature>
<dbReference type="Gene3D" id="3.50.50.60">
    <property type="entry name" value="FAD/NAD(P)-binding domain"/>
    <property type="match status" value="1"/>
</dbReference>
<dbReference type="Proteomes" id="UP000828390">
    <property type="component" value="Unassembled WGS sequence"/>
</dbReference>
<protein>
    <recommendedName>
        <fullName evidence="5">Glucose-methanol-choline oxidoreductase N-terminal domain-containing protein</fullName>
    </recommendedName>
</protein>
<dbReference type="PANTHER" id="PTHR11552:SF147">
    <property type="entry name" value="CHOLINE DEHYDROGENASE, MITOCHONDRIAL"/>
    <property type="match status" value="1"/>
</dbReference>
<sequence>MYVVVLTCLVLAIALYFAYRQGDPMHNVLQGHTDEEYDYIIVGAGSAGSVVAARLAEYPDNKILLLGAGGHYSERPSFFQSPLMWAMSLKTEYDWEYYTEPQKKS</sequence>
<dbReference type="InterPro" id="IPR012132">
    <property type="entry name" value="GMC_OxRdtase"/>
</dbReference>
<dbReference type="GO" id="GO:0016491">
    <property type="term" value="F:oxidoreductase activity"/>
    <property type="evidence" value="ECO:0007669"/>
    <property type="project" value="TreeGrafter"/>
</dbReference>
<reference evidence="3" key="2">
    <citation type="submission" date="2020-11" db="EMBL/GenBank/DDBJ databases">
        <authorList>
            <person name="McCartney M.A."/>
            <person name="Auch B."/>
            <person name="Kono T."/>
            <person name="Mallez S."/>
            <person name="Becker A."/>
            <person name="Gohl D.M."/>
            <person name="Silverstein K.A.T."/>
            <person name="Koren S."/>
            <person name="Bechman K.B."/>
            <person name="Herman A."/>
            <person name="Abrahante J.E."/>
            <person name="Garbe J."/>
        </authorList>
    </citation>
    <scope>NUCLEOTIDE SEQUENCE</scope>
    <source>
        <strain evidence="3">Duluth1</strain>
        <tissue evidence="3">Whole animal</tissue>
    </source>
</reference>
<keyword evidence="2" id="KW-0732">Signal</keyword>
<evidence type="ECO:0000313" key="4">
    <source>
        <dbReference type="Proteomes" id="UP000828390"/>
    </source>
</evidence>
<evidence type="ECO:0000313" key="3">
    <source>
        <dbReference type="EMBL" id="KAH3695422.1"/>
    </source>
</evidence>
<comment type="caution">
    <text evidence="3">The sequence shown here is derived from an EMBL/GenBank/DDBJ whole genome shotgun (WGS) entry which is preliminary data.</text>
</comment>
<dbReference type="GO" id="GO:0050660">
    <property type="term" value="F:flavin adenine dinucleotide binding"/>
    <property type="evidence" value="ECO:0007669"/>
    <property type="project" value="InterPro"/>
</dbReference>
<dbReference type="SUPFAM" id="SSF51905">
    <property type="entry name" value="FAD/NAD(P)-binding domain"/>
    <property type="match status" value="1"/>
</dbReference>
<accession>A0A9D4BHQ5</accession>
<evidence type="ECO:0000256" key="2">
    <source>
        <dbReference type="SAM" id="SignalP"/>
    </source>
</evidence>
<dbReference type="InterPro" id="IPR036188">
    <property type="entry name" value="FAD/NAD-bd_sf"/>
</dbReference>
<dbReference type="AlphaFoldDB" id="A0A9D4BHQ5"/>
<dbReference type="EMBL" id="JAIWYP010000016">
    <property type="protein sequence ID" value="KAH3695422.1"/>
    <property type="molecule type" value="Genomic_DNA"/>
</dbReference>
<comment type="similarity">
    <text evidence="1">Belongs to the GMC oxidoreductase family.</text>
</comment>
<reference evidence="3" key="1">
    <citation type="journal article" date="2019" name="bioRxiv">
        <title>The Genome of the Zebra Mussel, Dreissena polymorpha: A Resource for Invasive Species Research.</title>
        <authorList>
            <person name="McCartney M.A."/>
            <person name="Auch B."/>
            <person name="Kono T."/>
            <person name="Mallez S."/>
            <person name="Zhang Y."/>
            <person name="Obille A."/>
            <person name="Becker A."/>
            <person name="Abrahante J.E."/>
            <person name="Garbe J."/>
            <person name="Badalamenti J.P."/>
            <person name="Herman A."/>
            <person name="Mangelson H."/>
            <person name="Liachko I."/>
            <person name="Sullivan S."/>
            <person name="Sone E.D."/>
            <person name="Koren S."/>
            <person name="Silverstein K.A.T."/>
            <person name="Beckman K.B."/>
            <person name="Gohl D.M."/>
        </authorList>
    </citation>
    <scope>NUCLEOTIDE SEQUENCE</scope>
    <source>
        <strain evidence="3">Duluth1</strain>
        <tissue evidence="3">Whole animal</tissue>
    </source>
</reference>
<dbReference type="PANTHER" id="PTHR11552">
    <property type="entry name" value="GLUCOSE-METHANOL-CHOLINE GMC OXIDOREDUCTASE"/>
    <property type="match status" value="1"/>
</dbReference>
<evidence type="ECO:0008006" key="5">
    <source>
        <dbReference type="Google" id="ProtNLM"/>
    </source>
</evidence>
<organism evidence="3 4">
    <name type="scientific">Dreissena polymorpha</name>
    <name type="common">Zebra mussel</name>
    <name type="synonym">Mytilus polymorpha</name>
    <dbReference type="NCBI Taxonomy" id="45954"/>
    <lineage>
        <taxon>Eukaryota</taxon>
        <taxon>Metazoa</taxon>
        <taxon>Spiralia</taxon>
        <taxon>Lophotrochozoa</taxon>
        <taxon>Mollusca</taxon>
        <taxon>Bivalvia</taxon>
        <taxon>Autobranchia</taxon>
        <taxon>Heteroconchia</taxon>
        <taxon>Euheterodonta</taxon>
        <taxon>Imparidentia</taxon>
        <taxon>Neoheterodontei</taxon>
        <taxon>Myida</taxon>
        <taxon>Dreissenoidea</taxon>
        <taxon>Dreissenidae</taxon>
        <taxon>Dreissena</taxon>
    </lineage>
</organism>
<evidence type="ECO:0000256" key="1">
    <source>
        <dbReference type="ARBA" id="ARBA00010790"/>
    </source>
</evidence>
<name>A0A9D4BHQ5_DREPO</name>